<name>A0A9P5PGR2_9AGAR</name>
<reference evidence="3" key="1">
    <citation type="submission" date="2020-11" db="EMBL/GenBank/DDBJ databases">
        <authorList>
            <consortium name="DOE Joint Genome Institute"/>
            <person name="Ahrendt S."/>
            <person name="Riley R."/>
            <person name="Andreopoulos W."/>
            <person name="Labutti K."/>
            <person name="Pangilinan J."/>
            <person name="Ruiz-Duenas F.J."/>
            <person name="Barrasa J.M."/>
            <person name="Sanchez-Garcia M."/>
            <person name="Camarero S."/>
            <person name="Miyauchi S."/>
            <person name="Serrano A."/>
            <person name="Linde D."/>
            <person name="Babiker R."/>
            <person name="Drula E."/>
            <person name="Ayuso-Fernandez I."/>
            <person name="Pacheco R."/>
            <person name="Padilla G."/>
            <person name="Ferreira P."/>
            <person name="Barriuso J."/>
            <person name="Kellner H."/>
            <person name="Castanera R."/>
            <person name="Alfaro M."/>
            <person name="Ramirez L."/>
            <person name="Pisabarro A.G."/>
            <person name="Kuo A."/>
            <person name="Tritt A."/>
            <person name="Lipzen A."/>
            <person name="He G."/>
            <person name="Yan M."/>
            <person name="Ng V."/>
            <person name="Cullen D."/>
            <person name="Martin F."/>
            <person name="Rosso M.-N."/>
            <person name="Henrissat B."/>
            <person name="Hibbett D."/>
            <person name="Martinez A.T."/>
            <person name="Grigoriev I.V."/>
        </authorList>
    </citation>
    <scope>NUCLEOTIDE SEQUENCE</scope>
    <source>
        <strain evidence="3">AH 40177</strain>
    </source>
</reference>
<feature type="domain" description="BTB" evidence="2">
    <location>
        <begin position="79"/>
        <end position="141"/>
    </location>
</feature>
<dbReference type="SUPFAM" id="SSF54695">
    <property type="entry name" value="POZ domain"/>
    <property type="match status" value="1"/>
</dbReference>
<dbReference type="SMART" id="SM00225">
    <property type="entry name" value="BTB"/>
    <property type="match status" value="1"/>
</dbReference>
<accession>A0A9P5PGR2</accession>
<dbReference type="PANTHER" id="PTHR45632">
    <property type="entry name" value="LD33804P"/>
    <property type="match status" value="1"/>
</dbReference>
<comment type="caution">
    <text evidence="3">The sequence shown here is derived from an EMBL/GenBank/DDBJ whole genome shotgun (WGS) entry which is preliminary data.</text>
</comment>
<sequence length="337" mass="38153">MLPQGSPVSSALSAPSSSPHAHPCLHLQSHEFDPLGDADVILFSGSKDPQEHTIDFVHLDADGFELCESEQKAELCEACLSHLPLEHLEFYVHSNILSLASPLFKKMFSNSQHTRHQSYHCTRIPLLSSRSTLSTLLRFLYPLPDPELATLDEIIEILTVALRYELTIVLNSCRKQLIEDKFLKNDSVRVFAIAARFNLEEEIKIASRNTLRMSLMDNTPSTDLKHISAHTYHRLLALHHQRATSAESLLKLPYNIKCPQCNTGHAMYNGPKWWYEFLKKAQAELRVRPDTNVIFGQRFLFDVVVGVGCDKCPGSFLEAGKYLEEMKKEIDSLPNTI</sequence>
<evidence type="ECO:0000259" key="2">
    <source>
        <dbReference type="PROSITE" id="PS50097"/>
    </source>
</evidence>
<dbReference type="CDD" id="cd18186">
    <property type="entry name" value="BTB_POZ_ZBTB_KLHL-like"/>
    <property type="match status" value="1"/>
</dbReference>
<protein>
    <recommendedName>
        <fullName evidence="2">BTB domain-containing protein</fullName>
    </recommendedName>
</protein>
<dbReference type="InterPro" id="IPR000210">
    <property type="entry name" value="BTB/POZ_dom"/>
</dbReference>
<evidence type="ECO:0000256" key="1">
    <source>
        <dbReference type="SAM" id="MobiDB-lite"/>
    </source>
</evidence>
<proteinExistence type="predicted"/>
<dbReference type="EMBL" id="JADNRY010000190">
    <property type="protein sequence ID" value="KAF9061805.1"/>
    <property type="molecule type" value="Genomic_DNA"/>
</dbReference>
<evidence type="ECO:0000313" key="4">
    <source>
        <dbReference type="Proteomes" id="UP000772434"/>
    </source>
</evidence>
<organism evidence="3 4">
    <name type="scientific">Rhodocollybia butyracea</name>
    <dbReference type="NCBI Taxonomy" id="206335"/>
    <lineage>
        <taxon>Eukaryota</taxon>
        <taxon>Fungi</taxon>
        <taxon>Dikarya</taxon>
        <taxon>Basidiomycota</taxon>
        <taxon>Agaricomycotina</taxon>
        <taxon>Agaricomycetes</taxon>
        <taxon>Agaricomycetidae</taxon>
        <taxon>Agaricales</taxon>
        <taxon>Marasmiineae</taxon>
        <taxon>Omphalotaceae</taxon>
        <taxon>Rhodocollybia</taxon>
    </lineage>
</organism>
<evidence type="ECO:0000313" key="3">
    <source>
        <dbReference type="EMBL" id="KAF9061805.1"/>
    </source>
</evidence>
<dbReference type="Gene3D" id="3.30.710.10">
    <property type="entry name" value="Potassium Channel Kv1.1, Chain A"/>
    <property type="match status" value="1"/>
</dbReference>
<dbReference type="AlphaFoldDB" id="A0A9P5PGR2"/>
<feature type="region of interest" description="Disordered" evidence="1">
    <location>
        <begin position="1"/>
        <end position="21"/>
    </location>
</feature>
<feature type="compositionally biased region" description="Low complexity" evidence="1">
    <location>
        <begin position="9"/>
        <end position="21"/>
    </location>
</feature>
<dbReference type="Proteomes" id="UP000772434">
    <property type="component" value="Unassembled WGS sequence"/>
</dbReference>
<dbReference type="OrthoDB" id="71307at2759"/>
<dbReference type="InterPro" id="IPR011333">
    <property type="entry name" value="SKP1/BTB/POZ_sf"/>
</dbReference>
<dbReference type="Pfam" id="PF00651">
    <property type="entry name" value="BTB"/>
    <property type="match status" value="1"/>
</dbReference>
<keyword evidence="4" id="KW-1185">Reference proteome</keyword>
<dbReference type="PROSITE" id="PS50097">
    <property type="entry name" value="BTB"/>
    <property type="match status" value="1"/>
</dbReference>
<gene>
    <name evidence="3" type="ORF">BDP27DRAFT_1234540</name>
</gene>